<keyword evidence="1" id="KW-0175">Coiled coil</keyword>
<dbReference type="AlphaFoldDB" id="A0A9J5WNM3"/>
<organism evidence="3 4">
    <name type="scientific">Solanum commersonii</name>
    <name type="common">Commerson's wild potato</name>
    <name type="synonym">Commerson's nightshade</name>
    <dbReference type="NCBI Taxonomy" id="4109"/>
    <lineage>
        <taxon>Eukaryota</taxon>
        <taxon>Viridiplantae</taxon>
        <taxon>Streptophyta</taxon>
        <taxon>Embryophyta</taxon>
        <taxon>Tracheophyta</taxon>
        <taxon>Spermatophyta</taxon>
        <taxon>Magnoliopsida</taxon>
        <taxon>eudicotyledons</taxon>
        <taxon>Gunneridae</taxon>
        <taxon>Pentapetalae</taxon>
        <taxon>asterids</taxon>
        <taxon>lamiids</taxon>
        <taxon>Solanales</taxon>
        <taxon>Solanaceae</taxon>
        <taxon>Solanoideae</taxon>
        <taxon>Solaneae</taxon>
        <taxon>Solanum</taxon>
    </lineage>
</organism>
<feature type="region of interest" description="Disordered" evidence="2">
    <location>
        <begin position="191"/>
        <end position="219"/>
    </location>
</feature>
<feature type="coiled-coil region" evidence="1">
    <location>
        <begin position="364"/>
        <end position="407"/>
    </location>
</feature>
<dbReference type="PANTHER" id="PTHR33499">
    <property type="entry name" value="OS12G0282400 PROTEIN-RELATED"/>
    <property type="match status" value="1"/>
</dbReference>
<gene>
    <name evidence="3" type="ORF">H5410_056766</name>
</gene>
<name>A0A9J5WNM3_SOLCO</name>
<protein>
    <recommendedName>
        <fullName evidence="5">DUF4216 domain-containing protein</fullName>
    </recommendedName>
</protein>
<dbReference type="OrthoDB" id="1288476at2759"/>
<comment type="caution">
    <text evidence="3">The sequence shown here is derived from an EMBL/GenBank/DDBJ whole genome shotgun (WGS) entry which is preliminary data.</text>
</comment>
<evidence type="ECO:0000256" key="2">
    <source>
        <dbReference type="SAM" id="MobiDB-lite"/>
    </source>
</evidence>
<dbReference type="EMBL" id="JACXVP010000011">
    <property type="protein sequence ID" value="KAG5576632.1"/>
    <property type="molecule type" value="Genomic_DNA"/>
</dbReference>
<evidence type="ECO:0000256" key="1">
    <source>
        <dbReference type="SAM" id="Coils"/>
    </source>
</evidence>
<evidence type="ECO:0008006" key="5">
    <source>
        <dbReference type="Google" id="ProtNLM"/>
    </source>
</evidence>
<proteinExistence type="predicted"/>
<dbReference type="Proteomes" id="UP000824120">
    <property type="component" value="Chromosome 11"/>
</dbReference>
<accession>A0A9J5WNM3</accession>
<keyword evidence="4" id="KW-1185">Reference proteome</keyword>
<evidence type="ECO:0000313" key="3">
    <source>
        <dbReference type="EMBL" id="KAG5576632.1"/>
    </source>
</evidence>
<sequence length="474" mass="54742">MESELGLKTQNSGVVVKSDEHTGNVDYFGWIRRILEIQYMNNKSVILFQCDWFEVPPQGRMYYVKHGQSEKWHSTIRVRPRNLYDLPEQKDEMEPYQLIDLVERGETSQEVELENDNIKIEREDIDGVSVEAPSLNNEEEVDLVVVDEPDHENVDDFSDSSTDEDTSEYDEPIMMQNMHISNDTETVDVGAIPPSEKKRKGRGKTTELSTQKKHKESDNEKLKVIIPPDRTVLVGPGAKDFITELSVKVLHNARQDVKNWKGVPDLAKNWIVAYMLAIHHDHFKKFATKEESLQNIPTDVNEAEWKFLVDYSSSDDFKDKVKDVVAEKIQEIEEGTDVDPIINAAFVQIMGEKSKYILGQGSGIKSATQQKEVEEERRKQESVETKLIEVKNQLEEEQKNREVMEVRFVHDQKLLKDSMMALVSHMQNPNMQKELDNLKDILTFEKQNLEMTIYDCDKFSSLCNEKDVELKASL</sequence>
<reference evidence="3 4" key="1">
    <citation type="submission" date="2020-09" db="EMBL/GenBank/DDBJ databases">
        <title>De no assembly of potato wild relative species, Solanum commersonii.</title>
        <authorList>
            <person name="Cho K."/>
        </authorList>
    </citation>
    <scope>NUCLEOTIDE SEQUENCE [LARGE SCALE GENOMIC DNA]</scope>
    <source>
        <strain evidence="3">LZ3.2</strain>
        <tissue evidence="3">Leaf</tissue>
    </source>
</reference>
<dbReference type="PANTHER" id="PTHR33499:SF43">
    <property type="entry name" value="TRANSPOSASE, PTTA_EN_SPM, PLANT"/>
    <property type="match status" value="1"/>
</dbReference>
<evidence type="ECO:0000313" key="4">
    <source>
        <dbReference type="Proteomes" id="UP000824120"/>
    </source>
</evidence>